<evidence type="ECO:0000313" key="2">
    <source>
        <dbReference type="Proteomes" id="UP000887565"/>
    </source>
</evidence>
<dbReference type="WBParaSite" id="nRc.2.0.1.t30710-RA">
    <property type="protein sequence ID" value="nRc.2.0.1.t30710-RA"/>
    <property type="gene ID" value="nRc.2.0.1.g30710"/>
</dbReference>
<proteinExistence type="predicted"/>
<sequence>MKKVGKTEKNEINYSWTVQAKDPTAAATFSMNRTSGAARYRFTISRWTPRILREMGTHATNKMISCARFPSCIVLSTKQTSNGEELGRANIGRKNYSSSRKNPPTAFTKKIQETKHPKTETGCLTCQEAPENKTAR</sequence>
<dbReference type="Proteomes" id="UP000887565">
    <property type="component" value="Unplaced"/>
</dbReference>
<feature type="region of interest" description="Disordered" evidence="1">
    <location>
        <begin position="83"/>
        <end position="136"/>
    </location>
</feature>
<accession>A0A915JWB0</accession>
<feature type="compositionally biased region" description="Basic and acidic residues" evidence="1">
    <location>
        <begin position="110"/>
        <end position="119"/>
    </location>
</feature>
<reference evidence="3" key="1">
    <citation type="submission" date="2022-11" db="UniProtKB">
        <authorList>
            <consortium name="WormBaseParasite"/>
        </authorList>
    </citation>
    <scope>IDENTIFICATION</scope>
</reference>
<organism evidence="2 3">
    <name type="scientific">Romanomermis culicivorax</name>
    <name type="common">Nematode worm</name>
    <dbReference type="NCBI Taxonomy" id="13658"/>
    <lineage>
        <taxon>Eukaryota</taxon>
        <taxon>Metazoa</taxon>
        <taxon>Ecdysozoa</taxon>
        <taxon>Nematoda</taxon>
        <taxon>Enoplea</taxon>
        <taxon>Dorylaimia</taxon>
        <taxon>Mermithida</taxon>
        <taxon>Mermithoidea</taxon>
        <taxon>Mermithidae</taxon>
        <taxon>Romanomermis</taxon>
    </lineage>
</organism>
<protein>
    <submittedName>
        <fullName evidence="3">Uncharacterized protein</fullName>
    </submittedName>
</protein>
<evidence type="ECO:0000313" key="3">
    <source>
        <dbReference type="WBParaSite" id="nRc.2.0.1.t30710-RA"/>
    </source>
</evidence>
<dbReference type="AlphaFoldDB" id="A0A915JWB0"/>
<evidence type="ECO:0000256" key="1">
    <source>
        <dbReference type="SAM" id="MobiDB-lite"/>
    </source>
</evidence>
<keyword evidence="2" id="KW-1185">Reference proteome</keyword>
<name>A0A915JWB0_ROMCU</name>